<gene>
    <name evidence="1" type="ORF">LPLAT_LOCUS5444</name>
</gene>
<dbReference type="EMBL" id="CAXIPU020000435">
    <property type="protein sequence ID" value="CAL1672036.1"/>
    <property type="molecule type" value="Genomic_DNA"/>
</dbReference>
<evidence type="ECO:0000313" key="1">
    <source>
        <dbReference type="EMBL" id="CAL1672036.1"/>
    </source>
</evidence>
<sequence>MRDLTSRANSMIDKVIGRIWELGLRVSPAKTEAVLFHGRTKPSETARITVEGETIIAKSSMKYLGILLDSRLNFWEHFQYMEKKRLE</sequence>
<proteinExistence type="predicted"/>
<keyword evidence="2" id="KW-1185">Reference proteome</keyword>
<protein>
    <recommendedName>
        <fullName evidence="3">Reverse transcriptase</fullName>
    </recommendedName>
</protein>
<dbReference type="AlphaFoldDB" id="A0AAV2MYA9"/>
<name>A0AAV2MYA9_9HYME</name>
<dbReference type="Proteomes" id="UP001497644">
    <property type="component" value="Unassembled WGS sequence"/>
</dbReference>
<reference evidence="1" key="1">
    <citation type="submission" date="2024-04" db="EMBL/GenBank/DDBJ databases">
        <authorList>
            <consortium name="Molecular Ecology Group"/>
        </authorList>
    </citation>
    <scope>NUCLEOTIDE SEQUENCE</scope>
</reference>
<evidence type="ECO:0000313" key="2">
    <source>
        <dbReference type="Proteomes" id="UP001497644"/>
    </source>
</evidence>
<comment type="caution">
    <text evidence="1">The sequence shown here is derived from an EMBL/GenBank/DDBJ whole genome shotgun (WGS) entry which is preliminary data.</text>
</comment>
<organism evidence="1 2">
    <name type="scientific">Lasius platythorax</name>
    <dbReference type="NCBI Taxonomy" id="488582"/>
    <lineage>
        <taxon>Eukaryota</taxon>
        <taxon>Metazoa</taxon>
        <taxon>Ecdysozoa</taxon>
        <taxon>Arthropoda</taxon>
        <taxon>Hexapoda</taxon>
        <taxon>Insecta</taxon>
        <taxon>Pterygota</taxon>
        <taxon>Neoptera</taxon>
        <taxon>Endopterygota</taxon>
        <taxon>Hymenoptera</taxon>
        <taxon>Apocrita</taxon>
        <taxon>Aculeata</taxon>
        <taxon>Formicoidea</taxon>
        <taxon>Formicidae</taxon>
        <taxon>Formicinae</taxon>
        <taxon>Lasius</taxon>
        <taxon>Lasius</taxon>
    </lineage>
</organism>
<accession>A0AAV2MYA9</accession>
<evidence type="ECO:0008006" key="3">
    <source>
        <dbReference type="Google" id="ProtNLM"/>
    </source>
</evidence>